<dbReference type="InterPro" id="IPR043504">
    <property type="entry name" value="Peptidase_S1_PA_chymotrypsin"/>
</dbReference>
<name>A0A1I0WS08_9PSEU</name>
<dbReference type="STRING" id="490629.SAMN05216266_102169"/>
<keyword evidence="3" id="KW-1185">Reference proteome</keyword>
<dbReference type="InterPro" id="IPR018114">
    <property type="entry name" value="TRYPSIN_HIS"/>
</dbReference>
<dbReference type="EMBL" id="FOKG01000002">
    <property type="protein sequence ID" value="SFA91562.1"/>
    <property type="molecule type" value="Genomic_DNA"/>
</dbReference>
<dbReference type="Proteomes" id="UP000243799">
    <property type="component" value="Unassembled WGS sequence"/>
</dbReference>
<dbReference type="SUPFAM" id="SSF50494">
    <property type="entry name" value="Trypsin-like serine proteases"/>
    <property type="match status" value="1"/>
</dbReference>
<organism evidence="2 3">
    <name type="scientific">Amycolatopsis marina</name>
    <dbReference type="NCBI Taxonomy" id="490629"/>
    <lineage>
        <taxon>Bacteria</taxon>
        <taxon>Bacillati</taxon>
        <taxon>Actinomycetota</taxon>
        <taxon>Actinomycetes</taxon>
        <taxon>Pseudonocardiales</taxon>
        <taxon>Pseudonocardiaceae</taxon>
        <taxon>Amycolatopsis</taxon>
    </lineage>
</organism>
<dbReference type="Pfam" id="PF00089">
    <property type="entry name" value="Trypsin"/>
    <property type="match status" value="1"/>
</dbReference>
<dbReference type="InterPro" id="IPR001314">
    <property type="entry name" value="Peptidase_S1A"/>
</dbReference>
<dbReference type="GO" id="GO:0006508">
    <property type="term" value="P:proteolysis"/>
    <property type="evidence" value="ECO:0007669"/>
    <property type="project" value="InterPro"/>
</dbReference>
<dbReference type="InterPro" id="IPR001254">
    <property type="entry name" value="Trypsin_dom"/>
</dbReference>
<dbReference type="PRINTS" id="PR00722">
    <property type="entry name" value="CHYMOTRYPSIN"/>
</dbReference>
<dbReference type="RefSeq" id="WP_091670235.1">
    <property type="nucleotide sequence ID" value="NZ_FOKG01000002.1"/>
</dbReference>
<dbReference type="AlphaFoldDB" id="A0A1I0WS08"/>
<dbReference type="Gene3D" id="2.40.10.10">
    <property type="entry name" value="Trypsin-like serine proteases"/>
    <property type="match status" value="1"/>
</dbReference>
<evidence type="ECO:0000259" key="1">
    <source>
        <dbReference type="PROSITE" id="PS50240"/>
    </source>
</evidence>
<dbReference type="PANTHER" id="PTHR24260:SF136">
    <property type="entry name" value="GH08193P-RELATED"/>
    <property type="match status" value="1"/>
</dbReference>
<sequence length="307" mass="31982">MTSHSFVSHRPGSSRSARATRRTLTLTAATAAVLLGAATAASGINSYNATAAPERTEVGALVATWDNDDDPATADRVAWVCSGTMVDADTFLTAAHCTSDWPDNVRFYVSLEQNVQAGLDEAADRFPDRPADIARSVGVEGVAHSDPEYPGNSADSHDIAVIEVAATEMAERWSFSPAALPSAGELDRLGPRGLDATPFVVAGYGTQEAQRGPGGHTHPGGGVRMKAPVSFNALNKTWVRLAMTAPQGNGGACYGDSGGPNFATIDGVRTLVSTTITGDSPCYATNVTYRLDAPGARKFLSPFVALP</sequence>
<reference evidence="3" key="1">
    <citation type="submission" date="2016-10" db="EMBL/GenBank/DDBJ databases">
        <authorList>
            <person name="Varghese N."/>
            <person name="Submissions S."/>
        </authorList>
    </citation>
    <scope>NUCLEOTIDE SEQUENCE [LARGE SCALE GENOMIC DNA]</scope>
    <source>
        <strain evidence="3">CGMCC 4.3568</strain>
    </source>
</reference>
<feature type="domain" description="Peptidase S1" evidence="1">
    <location>
        <begin position="34"/>
        <end position="307"/>
    </location>
</feature>
<dbReference type="PANTHER" id="PTHR24260">
    <property type="match status" value="1"/>
</dbReference>
<dbReference type="SMART" id="SM00020">
    <property type="entry name" value="Tryp_SPc"/>
    <property type="match status" value="1"/>
</dbReference>
<proteinExistence type="predicted"/>
<gene>
    <name evidence="2" type="ORF">SAMN05216266_102169</name>
</gene>
<dbReference type="PROSITE" id="PS50240">
    <property type="entry name" value="TRYPSIN_DOM"/>
    <property type="match status" value="1"/>
</dbReference>
<evidence type="ECO:0000313" key="2">
    <source>
        <dbReference type="EMBL" id="SFA91562.1"/>
    </source>
</evidence>
<dbReference type="InterPro" id="IPR051333">
    <property type="entry name" value="CLIP_Serine_Protease"/>
</dbReference>
<evidence type="ECO:0000313" key="3">
    <source>
        <dbReference type="Proteomes" id="UP000243799"/>
    </source>
</evidence>
<protein>
    <submittedName>
        <fullName evidence="2">Trypsin</fullName>
    </submittedName>
</protein>
<dbReference type="GO" id="GO:0004252">
    <property type="term" value="F:serine-type endopeptidase activity"/>
    <property type="evidence" value="ECO:0007669"/>
    <property type="project" value="InterPro"/>
</dbReference>
<dbReference type="OrthoDB" id="3657335at2"/>
<dbReference type="InterPro" id="IPR009003">
    <property type="entry name" value="Peptidase_S1_PA"/>
</dbReference>
<accession>A0A1I0WS08</accession>
<dbReference type="PROSITE" id="PS00134">
    <property type="entry name" value="TRYPSIN_HIS"/>
    <property type="match status" value="1"/>
</dbReference>